<dbReference type="InterPro" id="IPR031989">
    <property type="entry name" value="DUF5067"/>
</dbReference>
<feature type="transmembrane region" description="Helical" evidence="3">
    <location>
        <begin position="30"/>
        <end position="50"/>
    </location>
</feature>
<dbReference type="Pfam" id="PF16729">
    <property type="entry name" value="DUF5067"/>
    <property type="match status" value="1"/>
</dbReference>
<reference evidence="5 6" key="1">
    <citation type="submission" date="2020-02" db="EMBL/GenBank/DDBJ databases">
        <title>Characterization of phylogenetic diversity of novel bifidobacterial species isolated in Czech ZOOs.</title>
        <authorList>
            <person name="Lugli G.A."/>
            <person name="Vera N.B."/>
            <person name="Ventura M."/>
        </authorList>
    </citation>
    <scope>NUCLEOTIDE SEQUENCE [LARGE SCALE GENOMIC DNA]</scope>
    <source>
        <strain evidence="5 6">DSM 109957</strain>
    </source>
</reference>
<feature type="compositionally biased region" description="Polar residues" evidence="2">
    <location>
        <begin position="122"/>
        <end position="134"/>
    </location>
</feature>
<dbReference type="Gene3D" id="2.60.40.1240">
    <property type="match status" value="1"/>
</dbReference>
<evidence type="ECO:0000256" key="3">
    <source>
        <dbReference type="SAM" id="Phobius"/>
    </source>
</evidence>
<keyword evidence="1" id="KW-0732">Signal</keyword>
<dbReference type="AlphaFoldDB" id="A0A7Y0ENM0"/>
<dbReference type="EMBL" id="JAAIII010000002">
    <property type="protein sequence ID" value="NMM93550.1"/>
    <property type="molecule type" value="Genomic_DNA"/>
</dbReference>
<name>A0A7Y0ENM0_9BIFI</name>
<evidence type="ECO:0000259" key="4">
    <source>
        <dbReference type="Pfam" id="PF16729"/>
    </source>
</evidence>
<keyword evidence="3" id="KW-1133">Transmembrane helix</keyword>
<feature type="transmembrane region" description="Helical" evidence="3">
    <location>
        <begin position="56"/>
        <end position="77"/>
    </location>
</feature>
<dbReference type="InterPro" id="IPR029050">
    <property type="entry name" value="Immunoprotect_excell_Ig-like"/>
</dbReference>
<keyword evidence="6" id="KW-1185">Reference proteome</keyword>
<dbReference type="Proteomes" id="UP000532194">
    <property type="component" value="Unassembled WGS sequence"/>
</dbReference>
<proteinExistence type="predicted"/>
<protein>
    <recommendedName>
        <fullName evidence="4">DUF5067 domain-containing protein</fullName>
    </recommendedName>
</protein>
<feature type="region of interest" description="Disordered" evidence="2">
    <location>
        <begin position="1"/>
        <end position="26"/>
    </location>
</feature>
<accession>A0A7Y0ENM0</accession>
<evidence type="ECO:0000313" key="6">
    <source>
        <dbReference type="Proteomes" id="UP000532194"/>
    </source>
</evidence>
<comment type="caution">
    <text evidence="5">The sequence shown here is derived from an EMBL/GenBank/DDBJ whole genome shotgun (WGS) entry which is preliminary data.</text>
</comment>
<sequence>MSSPNTPAQPPAGMPPVSNRSSAAQPPRHTTVAGIVALILGIIALILSFIPIINNLAAVMGVIGAIFAIVAIVTTFRGKKHGKVLSVVAAVLSVLAIVITLAMQSAASKALDDAVKQSKGIDTSQSADAGNTNKDANDSANTEKGEQDMEGDIEGAHVRIISAARSGNDYEGNPTVLVTYEWTNTTDKNNSFATLVNAKAFQNGTKLATAIYTESPEGYDSASYLAETQPDATATVTLGYVLQDDSPVTVDVTALFSVSDESKVSHTFTLQ</sequence>
<feature type="compositionally biased region" description="Basic and acidic residues" evidence="2">
    <location>
        <begin position="135"/>
        <end position="147"/>
    </location>
</feature>
<keyword evidence="3" id="KW-0812">Transmembrane</keyword>
<evidence type="ECO:0000256" key="1">
    <source>
        <dbReference type="ARBA" id="ARBA00022729"/>
    </source>
</evidence>
<organism evidence="5 6">
    <name type="scientific">Bifidobacterium oedipodis</name>
    <dbReference type="NCBI Taxonomy" id="2675322"/>
    <lineage>
        <taxon>Bacteria</taxon>
        <taxon>Bacillati</taxon>
        <taxon>Actinomycetota</taxon>
        <taxon>Actinomycetes</taxon>
        <taxon>Bifidobacteriales</taxon>
        <taxon>Bifidobacteriaceae</taxon>
        <taxon>Bifidobacterium</taxon>
    </lineage>
</organism>
<feature type="transmembrane region" description="Helical" evidence="3">
    <location>
        <begin position="84"/>
        <end position="103"/>
    </location>
</feature>
<evidence type="ECO:0000313" key="5">
    <source>
        <dbReference type="EMBL" id="NMM93550.1"/>
    </source>
</evidence>
<feature type="domain" description="DUF5067" evidence="4">
    <location>
        <begin position="134"/>
        <end position="253"/>
    </location>
</feature>
<evidence type="ECO:0000256" key="2">
    <source>
        <dbReference type="SAM" id="MobiDB-lite"/>
    </source>
</evidence>
<feature type="region of interest" description="Disordered" evidence="2">
    <location>
        <begin position="122"/>
        <end position="151"/>
    </location>
</feature>
<keyword evidence="3" id="KW-0472">Membrane</keyword>
<dbReference type="RefSeq" id="WP_169171612.1">
    <property type="nucleotide sequence ID" value="NZ_JAAIII010000002.1"/>
</dbReference>
<gene>
    <name evidence="5" type="ORF">G1C95_0735</name>
</gene>